<evidence type="ECO:0000313" key="2">
    <source>
        <dbReference type="Proteomes" id="UP000282084"/>
    </source>
</evidence>
<dbReference type="RefSeq" id="WP_121005612.1">
    <property type="nucleotide sequence ID" value="NZ_RBXO01000001.1"/>
</dbReference>
<reference evidence="1 2" key="1">
    <citation type="submission" date="2018-10" db="EMBL/GenBank/DDBJ databases">
        <title>Sequencing the genomes of 1000 actinobacteria strains.</title>
        <authorList>
            <person name="Klenk H.-P."/>
        </authorList>
    </citation>
    <scope>NUCLEOTIDE SEQUENCE [LARGE SCALE GENOMIC DNA]</scope>
    <source>
        <strain evidence="1 2">DSM 43800</strain>
    </source>
</reference>
<dbReference type="OrthoDB" id="151193at2"/>
<organism evidence="1 2">
    <name type="scientific">Saccharothrix australiensis</name>
    <dbReference type="NCBI Taxonomy" id="2072"/>
    <lineage>
        <taxon>Bacteria</taxon>
        <taxon>Bacillati</taxon>
        <taxon>Actinomycetota</taxon>
        <taxon>Actinomycetes</taxon>
        <taxon>Pseudonocardiales</taxon>
        <taxon>Pseudonocardiaceae</taxon>
        <taxon>Saccharothrix</taxon>
    </lineage>
</organism>
<gene>
    <name evidence="1" type="ORF">C8E97_2817</name>
</gene>
<keyword evidence="2" id="KW-1185">Reference proteome</keyword>
<evidence type="ECO:0008006" key="3">
    <source>
        <dbReference type="Google" id="ProtNLM"/>
    </source>
</evidence>
<comment type="caution">
    <text evidence="1">The sequence shown here is derived from an EMBL/GenBank/DDBJ whole genome shotgun (WGS) entry which is preliminary data.</text>
</comment>
<sequence length="333" mass="36085">MRAKGITYDTGFAPGGRSTRPGFDTDAVRREIRVIAEDLHCDAVRVIGGDPQRLAVAAGYAADAGLEVWFSPFPCELSTTDLPPYFADCADRAREVGADVFVTGCELSLFAAGFVPGDDSLARIKAVASSNPDPDEAAARLGAIAVRLNAVLSDAVAAVRERFRGRVTYAAGTWEQVDWTPFDIVGVDAYGDAGDAFRQGLREYLGHGKPLAATEFGCCTYRGAAERGGIGWDVVDHDADPPRVRGDHIRDEEEQARHLRDMVALFDEEGVDSAFWFTFANYGFPHHPDPRFDLDLASYGVCKVMADGSLVPKRSFHAMAEAYRGLRERGGDA</sequence>
<dbReference type="SUPFAM" id="SSF51445">
    <property type="entry name" value="(Trans)glycosidases"/>
    <property type="match status" value="1"/>
</dbReference>
<dbReference type="Proteomes" id="UP000282084">
    <property type="component" value="Unassembled WGS sequence"/>
</dbReference>
<name>A0A495W0A7_9PSEU</name>
<proteinExistence type="predicted"/>
<protein>
    <recommendedName>
        <fullName evidence="3">Abortive infection protein</fullName>
    </recommendedName>
</protein>
<dbReference type="EMBL" id="RBXO01000001">
    <property type="protein sequence ID" value="RKT54203.1"/>
    <property type="molecule type" value="Genomic_DNA"/>
</dbReference>
<dbReference type="Gene3D" id="3.20.20.80">
    <property type="entry name" value="Glycosidases"/>
    <property type="match status" value="1"/>
</dbReference>
<evidence type="ECO:0000313" key="1">
    <source>
        <dbReference type="EMBL" id="RKT54203.1"/>
    </source>
</evidence>
<accession>A0A495W0A7</accession>
<dbReference type="InterPro" id="IPR017853">
    <property type="entry name" value="GH"/>
</dbReference>
<dbReference type="AlphaFoldDB" id="A0A495W0A7"/>